<keyword evidence="1" id="KW-1133">Transmembrane helix</keyword>
<dbReference type="Proteomes" id="UP000766550">
    <property type="component" value="Unassembled WGS sequence"/>
</dbReference>
<proteinExistence type="predicted"/>
<keyword evidence="3" id="KW-1185">Reference proteome</keyword>
<feature type="transmembrane region" description="Helical" evidence="1">
    <location>
        <begin position="28"/>
        <end position="56"/>
    </location>
</feature>
<name>A0A8J7Y625_9EURY</name>
<accession>A0A8J7Y625</accession>
<keyword evidence="1" id="KW-0812">Transmembrane</keyword>
<evidence type="ECO:0000313" key="3">
    <source>
        <dbReference type="Proteomes" id="UP000766550"/>
    </source>
</evidence>
<keyword evidence="1" id="KW-0472">Membrane</keyword>
<evidence type="ECO:0000256" key="1">
    <source>
        <dbReference type="SAM" id="Phobius"/>
    </source>
</evidence>
<gene>
    <name evidence="2" type="ORF">KTS45_11005</name>
</gene>
<dbReference type="AlphaFoldDB" id="A0A8J7Y625"/>
<protein>
    <submittedName>
        <fullName evidence="2">Uncharacterized protein</fullName>
    </submittedName>
</protein>
<comment type="caution">
    <text evidence="2">The sequence shown here is derived from an EMBL/GenBank/DDBJ whole genome shotgun (WGS) entry which is preliminary data.</text>
</comment>
<dbReference type="OrthoDB" id="379406at2157"/>
<dbReference type="RefSeq" id="WP_162317587.1">
    <property type="nucleotide sequence ID" value="NZ_JAHQXF010000002.1"/>
</dbReference>
<evidence type="ECO:0000313" key="2">
    <source>
        <dbReference type="EMBL" id="MBV0924727.1"/>
    </source>
</evidence>
<sequence length="106" mass="10406">MSQRRSTRAAVGAVDPVVVGSVATRVGLALLVGSLPIISGTFAGMVADGATLGLALDAAAAALDGPLVGGFTIARLFHVGVLGALVGCWLLGAGLVLDGYFGGRDE</sequence>
<reference evidence="2 3" key="1">
    <citation type="submission" date="2021-06" db="EMBL/GenBank/DDBJ databases">
        <title>New haloarchaea isolates fom saline soil.</title>
        <authorList>
            <person name="Duran-Viseras A."/>
            <person name="Sanchez-Porro C.S."/>
            <person name="Ventosa A."/>
        </authorList>
    </citation>
    <scope>NUCLEOTIDE SEQUENCE [LARGE SCALE GENOMIC DNA]</scope>
    <source>
        <strain evidence="2 3">JCM 183640</strain>
    </source>
</reference>
<feature type="transmembrane region" description="Helical" evidence="1">
    <location>
        <begin position="76"/>
        <end position="97"/>
    </location>
</feature>
<dbReference type="EMBL" id="JAHQXF010000002">
    <property type="protein sequence ID" value="MBV0924727.1"/>
    <property type="molecule type" value="Genomic_DNA"/>
</dbReference>
<organism evidence="2 3">
    <name type="scientific">Haloarcula limicola</name>
    <dbReference type="NCBI Taxonomy" id="1429915"/>
    <lineage>
        <taxon>Archaea</taxon>
        <taxon>Methanobacteriati</taxon>
        <taxon>Methanobacteriota</taxon>
        <taxon>Stenosarchaea group</taxon>
        <taxon>Halobacteria</taxon>
        <taxon>Halobacteriales</taxon>
        <taxon>Haloarculaceae</taxon>
        <taxon>Haloarcula</taxon>
    </lineage>
</organism>